<evidence type="ECO:0000313" key="1">
    <source>
        <dbReference type="EMBL" id="KAJ2778327.1"/>
    </source>
</evidence>
<reference evidence="1" key="1">
    <citation type="submission" date="2022-07" db="EMBL/GenBank/DDBJ databases">
        <title>Phylogenomic reconstructions and comparative analyses of Kickxellomycotina fungi.</title>
        <authorList>
            <person name="Reynolds N.K."/>
            <person name="Stajich J.E."/>
            <person name="Barry K."/>
            <person name="Grigoriev I.V."/>
            <person name="Crous P."/>
            <person name="Smith M.E."/>
        </authorList>
    </citation>
    <scope>NUCLEOTIDE SEQUENCE</scope>
    <source>
        <strain evidence="1">BCRC 34191</strain>
    </source>
</reference>
<comment type="caution">
    <text evidence="1">The sequence shown here is derived from an EMBL/GenBank/DDBJ whole genome shotgun (WGS) entry which is preliminary data.</text>
</comment>
<gene>
    <name evidence="1" type="ORF">GGI18_004074</name>
</gene>
<organism evidence="1 2">
    <name type="scientific">Coemansia linderi</name>
    <dbReference type="NCBI Taxonomy" id="2663919"/>
    <lineage>
        <taxon>Eukaryota</taxon>
        <taxon>Fungi</taxon>
        <taxon>Fungi incertae sedis</taxon>
        <taxon>Zoopagomycota</taxon>
        <taxon>Kickxellomycotina</taxon>
        <taxon>Kickxellomycetes</taxon>
        <taxon>Kickxellales</taxon>
        <taxon>Kickxellaceae</taxon>
        <taxon>Coemansia</taxon>
    </lineage>
</organism>
<name>A0ACC1KA10_9FUNG</name>
<keyword evidence="2" id="KW-1185">Reference proteome</keyword>
<proteinExistence type="predicted"/>
<protein>
    <submittedName>
        <fullName evidence="1">Uncharacterized protein</fullName>
    </submittedName>
</protein>
<dbReference type="Proteomes" id="UP001140066">
    <property type="component" value="Unassembled WGS sequence"/>
</dbReference>
<sequence length="191" mass="22618">MSTMPIFSSPPRRPQQSSLAMRELSRSGGGGRNREMHRTRRPEFRNLSNSSRASRDAEQPWRKRFREQCMDRLNEARDQSFMQRRQQPLPHDDDETMSEGDDLSEQAMCKIIQQEWLIFKADMERQSLEYGDLDDSIIEDIEYDLDSQAREYAEWEEYEQRLLEAEVMEAELADVDMDDLEELDIDDEGLL</sequence>
<accession>A0ACC1KA10</accession>
<evidence type="ECO:0000313" key="2">
    <source>
        <dbReference type="Proteomes" id="UP001140066"/>
    </source>
</evidence>
<dbReference type="EMBL" id="JANBUK010001695">
    <property type="protein sequence ID" value="KAJ2778327.1"/>
    <property type="molecule type" value="Genomic_DNA"/>
</dbReference>